<dbReference type="KEGG" id="ock:EXM22_04670"/>
<dbReference type="SUPFAM" id="SSF55447">
    <property type="entry name" value="CO dehydrogenase flavoprotein C-terminal domain-like"/>
    <property type="match status" value="1"/>
</dbReference>
<dbReference type="OrthoDB" id="9789842at2"/>
<dbReference type="InterPro" id="IPR005107">
    <property type="entry name" value="CO_DH_flav_C"/>
</dbReference>
<proteinExistence type="predicted"/>
<dbReference type="GO" id="GO:0071949">
    <property type="term" value="F:FAD binding"/>
    <property type="evidence" value="ECO:0007669"/>
    <property type="project" value="InterPro"/>
</dbReference>
<dbReference type="RefSeq" id="WP_149485396.1">
    <property type="nucleotide sequence ID" value="NZ_CP036150.1"/>
</dbReference>
<sequence length="295" mass="31883">MSLWSNYFVAKTIEEAIAALSEKPEESCLVAGGTDLLLDLQQGPHKPVDTLVDVSQIAELSVVEIRGETLFIGAGVPVNVLAQSDLVKEHAQGVTEACRLIGGPQVRNNATLGGNVAHALPAADGMISMVAMNAVAEIASMDGVRQEPILDLFLGPGKSALRPQKDILKGFSISLHKNGQSSAFKRIMKPRGVALPILNMAIWLDREKDIIKNIRIAVGPAGPVPQRASALEQRARGQILNSELLSELGKMVPESFSFRSSAQRSGAAYRYDLCEVLLEDLLKTVWQRAEEKEKL</sequence>
<dbReference type="SMART" id="SM01092">
    <property type="entry name" value="CO_deh_flav_C"/>
    <property type="match status" value="1"/>
</dbReference>
<dbReference type="Gene3D" id="3.30.390.50">
    <property type="entry name" value="CO dehydrogenase flavoprotein, C-terminal domain"/>
    <property type="match status" value="1"/>
</dbReference>
<dbReference type="InterPro" id="IPR016169">
    <property type="entry name" value="FAD-bd_PCMH_sub2"/>
</dbReference>
<evidence type="ECO:0000313" key="5">
    <source>
        <dbReference type="EMBL" id="QEN07315.1"/>
    </source>
</evidence>
<gene>
    <name evidence="5" type="ORF">EXM22_04670</name>
</gene>
<keyword evidence="2" id="KW-0274">FAD</keyword>
<dbReference type="PROSITE" id="PS51387">
    <property type="entry name" value="FAD_PCMH"/>
    <property type="match status" value="1"/>
</dbReference>
<evidence type="ECO:0000259" key="4">
    <source>
        <dbReference type="PROSITE" id="PS51387"/>
    </source>
</evidence>
<organism evidence="5 6">
    <name type="scientific">Oceanispirochaeta crateris</name>
    <dbReference type="NCBI Taxonomy" id="2518645"/>
    <lineage>
        <taxon>Bacteria</taxon>
        <taxon>Pseudomonadati</taxon>
        <taxon>Spirochaetota</taxon>
        <taxon>Spirochaetia</taxon>
        <taxon>Spirochaetales</taxon>
        <taxon>Spirochaetaceae</taxon>
        <taxon>Oceanispirochaeta</taxon>
    </lineage>
</organism>
<evidence type="ECO:0000256" key="3">
    <source>
        <dbReference type="ARBA" id="ARBA00023002"/>
    </source>
</evidence>
<keyword evidence="3" id="KW-0560">Oxidoreductase</keyword>
<dbReference type="InterPro" id="IPR002346">
    <property type="entry name" value="Mopterin_DH_FAD-bd"/>
</dbReference>
<dbReference type="SUPFAM" id="SSF56176">
    <property type="entry name" value="FAD-binding/transporter-associated domain-like"/>
    <property type="match status" value="1"/>
</dbReference>
<evidence type="ECO:0000256" key="1">
    <source>
        <dbReference type="ARBA" id="ARBA00022630"/>
    </source>
</evidence>
<dbReference type="InterPro" id="IPR036318">
    <property type="entry name" value="FAD-bd_PCMH-like_sf"/>
</dbReference>
<dbReference type="InterPro" id="IPR036683">
    <property type="entry name" value="CO_DH_flav_C_dom_sf"/>
</dbReference>
<evidence type="ECO:0000313" key="6">
    <source>
        <dbReference type="Proteomes" id="UP000324209"/>
    </source>
</evidence>
<dbReference type="Pfam" id="PF00941">
    <property type="entry name" value="FAD_binding_5"/>
    <property type="match status" value="1"/>
</dbReference>
<feature type="domain" description="FAD-binding PCMH-type" evidence="4">
    <location>
        <begin position="1"/>
        <end position="221"/>
    </location>
</feature>
<dbReference type="Proteomes" id="UP000324209">
    <property type="component" value="Chromosome"/>
</dbReference>
<reference evidence="5 6" key="1">
    <citation type="submission" date="2019-02" db="EMBL/GenBank/DDBJ databases">
        <title>Complete Genome Sequence and Methylome Analysis of free living Spirochaetas.</title>
        <authorList>
            <person name="Fomenkov A."/>
            <person name="Dubinina G."/>
            <person name="Leshcheva N."/>
            <person name="Mikheeva N."/>
            <person name="Grabovich M."/>
            <person name="Vincze T."/>
            <person name="Roberts R.J."/>
        </authorList>
    </citation>
    <scope>NUCLEOTIDE SEQUENCE [LARGE SCALE GENOMIC DNA]</scope>
    <source>
        <strain evidence="5 6">K2</strain>
    </source>
</reference>
<protein>
    <recommendedName>
        <fullName evidence="4">FAD-binding PCMH-type domain-containing protein</fullName>
    </recommendedName>
</protein>
<dbReference type="InterPro" id="IPR016166">
    <property type="entry name" value="FAD-bd_PCMH"/>
</dbReference>
<keyword evidence="6" id="KW-1185">Reference proteome</keyword>
<dbReference type="EMBL" id="CP036150">
    <property type="protein sequence ID" value="QEN07315.1"/>
    <property type="molecule type" value="Genomic_DNA"/>
</dbReference>
<keyword evidence="1" id="KW-0285">Flavoprotein</keyword>
<dbReference type="InterPro" id="IPR016167">
    <property type="entry name" value="FAD-bd_PCMH_sub1"/>
</dbReference>
<accession>A0A5C1QGT7</accession>
<dbReference type="AlphaFoldDB" id="A0A5C1QGT7"/>
<dbReference type="Gene3D" id="3.30.43.10">
    <property type="entry name" value="Uridine Diphospho-n-acetylenolpyruvylglucosamine Reductase, domain 2"/>
    <property type="match status" value="1"/>
</dbReference>
<dbReference type="InterPro" id="IPR051312">
    <property type="entry name" value="Diverse_Substr_Oxidored"/>
</dbReference>
<dbReference type="Gene3D" id="3.30.465.10">
    <property type="match status" value="1"/>
</dbReference>
<evidence type="ECO:0000256" key="2">
    <source>
        <dbReference type="ARBA" id="ARBA00022827"/>
    </source>
</evidence>
<dbReference type="Pfam" id="PF03450">
    <property type="entry name" value="CO_deh_flav_C"/>
    <property type="match status" value="1"/>
</dbReference>
<dbReference type="PANTHER" id="PTHR42659:SF2">
    <property type="entry name" value="XANTHINE DEHYDROGENASE SUBUNIT C-RELATED"/>
    <property type="match status" value="1"/>
</dbReference>
<dbReference type="PANTHER" id="PTHR42659">
    <property type="entry name" value="XANTHINE DEHYDROGENASE SUBUNIT C-RELATED"/>
    <property type="match status" value="1"/>
</dbReference>
<dbReference type="GO" id="GO:0016491">
    <property type="term" value="F:oxidoreductase activity"/>
    <property type="evidence" value="ECO:0007669"/>
    <property type="project" value="UniProtKB-KW"/>
</dbReference>
<name>A0A5C1QGT7_9SPIO</name>